<keyword evidence="3" id="KW-1185">Reference proteome</keyword>
<feature type="compositionally biased region" description="Low complexity" evidence="1">
    <location>
        <begin position="231"/>
        <end position="245"/>
    </location>
</feature>
<evidence type="ECO:0000313" key="2">
    <source>
        <dbReference type="EMBL" id="TDL18263.1"/>
    </source>
</evidence>
<sequence length="399" mass="43779">MAQPHTAALIPPDQRNILQSRHTTSNGRRTTNREHERQATADETTTNGERRTEPPGARRTPTATASAKGPTVTATTSNVRRKTHEHYERERRTTDPKPQPQATTDDNEPLGASIGGLRRRDVDCGVHGVPPASRSPTVVARRRGVRTPRGRHDKHNDGAIAKIAPGARRIETAPTNPRTDPHHTTSRTPPPLHRHHSPQPTPLTRGLTHAPHGEATAAHARPTTEQRETPNEATGDTTNNTTSGGWRRTDSKRREGVTSDEDDKWGSGTPRSIDRGVEAITPNPHSPTTAQRRAHRNRHRENDKDAAQPLDHKHTSDHQHPTTRSRAHPHPAPTPQLARSRTRQRTPTPATRRLLGECATVPTPETNTPPGAHDVQAPPSPAHAARRDAAAHLARRVHG</sequence>
<gene>
    <name evidence="2" type="ORF">BD410DRAFT_831009</name>
</gene>
<dbReference type="EMBL" id="ML170210">
    <property type="protein sequence ID" value="TDL18263.1"/>
    <property type="molecule type" value="Genomic_DNA"/>
</dbReference>
<proteinExistence type="predicted"/>
<name>A0A4Y7PS66_9AGAM</name>
<feature type="compositionally biased region" description="Basic and acidic residues" evidence="1">
    <location>
        <begin position="31"/>
        <end position="40"/>
    </location>
</feature>
<dbReference type="AlphaFoldDB" id="A0A4Y7PS66"/>
<feature type="compositionally biased region" description="Basic and acidic residues" evidence="1">
    <location>
        <begin position="85"/>
        <end position="95"/>
    </location>
</feature>
<accession>A0A4Y7PS66</accession>
<evidence type="ECO:0000313" key="3">
    <source>
        <dbReference type="Proteomes" id="UP000294933"/>
    </source>
</evidence>
<protein>
    <submittedName>
        <fullName evidence="2">Uncharacterized protein</fullName>
    </submittedName>
</protein>
<feature type="compositionally biased region" description="Basic and acidic residues" evidence="1">
    <location>
        <begin position="300"/>
        <end position="320"/>
    </location>
</feature>
<organism evidence="2 3">
    <name type="scientific">Rickenella mellea</name>
    <dbReference type="NCBI Taxonomy" id="50990"/>
    <lineage>
        <taxon>Eukaryota</taxon>
        <taxon>Fungi</taxon>
        <taxon>Dikarya</taxon>
        <taxon>Basidiomycota</taxon>
        <taxon>Agaricomycotina</taxon>
        <taxon>Agaricomycetes</taxon>
        <taxon>Hymenochaetales</taxon>
        <taxon>Rickenellaceae</taxon>
        <taxon>Rickenella</taxon>
    </lineage>
</organism>
<reference evidence="2 3" key="1">
    <citation type="submission" date="2018-06" db="EMBL/GenBank/DDBJ databases">
        <title>A transcriptomic atlas of mushroom development highlights an independent origin of complex multicellularity.</title>
        <authorList>
            <consortium name="DOE Joint Genome Institute"/>
            <person name="Krizsan K."/>
            <person name="Almasi E."/>
            <person name="Merenyi Z."/>
            <person name="Sahu N."/>
            <person name="Viragh M."/>
            <person name="Koszo T."/>
            <person name="Mondo S."/>
            <person name="Kiss B."/>
            <person name="Balint B."/>
            <person name="Kues U."/>
            <person name="Barry K."/>
            <person name="Hegedus J.C."/>
            <person name="Henrissat B."/>
            <person name="Johnson J."/>
            <person name="Lipzen A."/>
            <person name="Ohm R."/>
            <person name="Nagy I."/>
            <person name="Pangilinan J."/>
            <person name="Yan J."/>
            <person name="Xiong Y."/>
            <person name="Grigoriev I.V."/>
            <person name="Hibbett D.S."/>
            <person name="Nagy L.G."/>
        </authorList>
    </citation>
    <scope>NUCLEOTIDE SEQUENCE [LARGE SCALE GENOMIC DNA]</scope>
    <source>
        <strain evidence="2 3">SZMC22713</strain>
    </source>
</reference>
<feature type="compositionally biased region" description="Basic residues" evidence="1">
    <location>
        <begin position="140"/>
        <end position="153"/>
    </location>
</feature>
<feature type="region of interest" description="Disordered" evidence="1">
    <location>
        <begin position="1"/>
        <end position="399"/>
    </location>
</feature>
<evidence type="ECO:0000256" key="1">
    <source>
        <dbReference type="SAM" id="MobiDB-lite"/>
    </source>
</evidence>
<dbReference type="Proteomes" id="UP000294933">
    <property type="component" value="Unassembled WGS sequence"/>
</dbReference>
<dbReference type="VEuPathDB" id="FungiDB:BD410DRAFT_831009"/>
<feature type="compositionally biased region" description="Polar residues" evidence="1">
    <location>
        <begin position="16"/>
        <end position="29"/>
    </location>
</feature>
<feature type="compositionally biased region" description="Basic and acidic residues" evidence="1">
    <location>
        <begin position="247"/>
        <end position="257"/>
    </location>
</feature>